<organism evidence="4">
    <name type="scientific">Brassica campestris</name>
    <name type="common">Field mustard</name>
    <dbReference type="NCBI Taxonomy" id="3711"/>
    <lineage>
        <taxon>Eukaryota</taxon>
        <taxon>Viridiplantae</taxon>
        <taxon>Streptophyta</taxon>
        <taxon>Embryophyta</taxon>
        <taxon>Tracheophyta</taxon>
        <taxon>Spermatophyta</taxon>
        <taxon>Magnoliopsida</taxon>
        <taxon>eudicotyledons</taxon>
        <taxon>Gunneridae</taxon>
        <taxon>Pentapetalae</taxon>
        <taxon>rosids</taxon>
        <taxon>malvids</taxon>
        <taxon>Brassicales</taxon>
        <taxon>Brassicaceae</taxon>
        <taxon>Brassiceae</taxon>
        <taxon>Brassica</taxon>
    </lineage>
</organism>
<reference evidence="4" key="1">
    <citation type="submission" date="2018-11" db="EMBL/GenBank/DDBJ databases">
        <authorList>
            <consortium name="Genoscope - CEA"/>
            <person name="William W."/>
        </authorList>
    </citation>
    <scope>NUCLEOTIDE SEQUENCE</scope>
</reference>
<gene>
    <name evidence="4" type="ORF">BRAA02T05012Z</name>
</gene>
<dbReference type="Pfam" id="PF17232">
    <property type="entry name" value="Pep1_7"/>
    <property type="match status" value="1"/>
</dbReference>
<dbReference type="EMBL" id="LR031573">
    <property type="protein sequence ID" value="VDC84881.1"/>
    <property type="molecule type" value="Genomic_DNA"/>
</dbReference>
<evidence type="ECO:0000256" key="1">
    <source>
        <dbReference type="ARBA" id="ARBA00011021"/>
    </source>
</evidence>
<proteinExistence type="inferred from homology"/>
<feature type="transmembrane region" description="Helical" evidence="3">
    <location>
        <begin position="105"/>
        <end position="126"/>
    </location>
</feature>
<keyword evidence="3" id="KW-0812">Transmembrane</keyword>
<keyword evidence="2" id="KW-0611">Plant defense</keyword>
<dbReference type="GO" id="GO:0045087">
    <property type="term" value="P:innate immune response"/>
    <property type="evidence" value="ECO:0007669"/>
    <property type="project" value="InterPro"/>
</dbReference>
<evidence type="ECO:0000313" key="4">
    <source>
        <dbReference type="EMBL" id="VDC84881.1"/>
    </source>
</evidence>
<protein>
    <submittedName>
        <fullName evidence="4">Uncharacterized protein</fullName>
    </submittedName>
</protein>
<evidence type="ECO:0000256" key="2">
    <source>
        <dbReference type="ARBA" id="ARBA00022821"/>
    </source>
</evidence>
<comment type="similarity">
    <text evidence="1">Belongs to the brassicaceae elicitor peptide family.</text>
</comment>
<accession>A0A3P6AKZ9</accession>
<keyword evidence="3" id="KW-0472">Membrane</keyword>
<name>A0A3P6AKZ9_BRACM</name>
<dbReference type="InterPro" id="IPR035176">
    <property type="entry name" value="PEP"/>
</dbReference>
<keyword evidence="3" id="KW-1133">Transmembrane helix</keyword>
<evidence type="ECO:0000256" key="3">
    <source>
        <dbReference type="SAM" id="Phobius"/>
    </source>
</evidence>
<sequence>MESKGRTESGVFSYVYIPFSFIHEILQSLFVKFLGVRSPPSNFPKISEEEEVTEVVEVTSRKSQLEYSSGKPGARFAKDLDAILEKRVIVKNNCNKERPLTIPSFQLLAVLATTGSAPLVLFKMLINHLFSATRKRCV</sequence>
<dbReference type="AlphaFoldDB" id="A0A3P6AKZ9"/>
<feature type="transmembrane region" description="Helical" evidence="3">
    <location>
        <begin position="12"/>
        <end position="34"/>
    </location>
</feature>